<organism evidence="1 2">
    <name type="scientific">Xenorhabdus taiwanensis</name>
    <dbReference type="NCBI Taxonomy" id="3085177"/>
    <lineage>
        <taxon>Bacteria</taxon>
        <taxon>Pseudomonadati</taxon>
        <taxon>Pseudomonadota</taxon>
        <taxon>Gammaproteobacteria</taxon>
        <taxon>Enterobacterales</taxon>
        <taxon>Morganellaceae</taxon>
        <taxon>Xenorhabdus</taxon>
    </lineage>
</organism>
<dbReference type="RefSeq" id="WP_374051390.1">
    <property type="nucleotide sequence ID" value="NZ_AP028978.1"/>
</dbReference>
<proteinExistence type="predicted"/>
<accession>A0ABM8JZ76</accession>
<evidence type="ECO:0000313" key="1">
    <source>
        <dbReference type="EMBL" id="BET97779.1"/>
    </source>
</evidence>
<sequence length="155" mass="17225">MPGNIIHSYHDIMRHYNHPGQVSFGELAYNQGYRVGCCLDNTYFPRVRRVLVVIDVGYRISSSNSSLCGDFSGQSIANVISPLFTGTNANCIFLAVDQAGNMIHPQIIANTCGAPVFAPQGNIIIRFHPNNNANPTQCVLIKDPNNRIKYFWPQI</sequence>
<gene>
    <name evidence="1" type="ORF">TCT1_27000</name>
</gene>
<dbReference type="EMBL" id="AP028978">
    <property type="protein sequence ID" value="BET97779.1"/>
    <property type="molecule type" value="Genomic_DNA"/>
</dbReference>
<evidence type="ECO:0000313" key="2">
    <source>
        <dbReference type="Proteomes" id="UP001529514"/>
    </source>
</evidence>
<protein>
    <submittedName>
        <fullName evidence="1">Uncharacterized protein</fullName>
    </submittedName>
</protein>
<dbReference type="Proteomes" id="UP001529514">
    <property type="component" value="Chromosome"/>
</dbReference>
<name>A0ABM8JZ76_9GAMM</name>
<reference evidence="1 2" key="1">
    <citation type="submission" date="2023-10" db="EMBL/GenBank/DDBJ databases">
        <title>Xenorhabdus taiwanensis sp. nov., a symbiotic bacterium associated with the entomopathogenic nematode Steinernema taiwanensis.</title>
        <authorList>
            <person name="Tseng C.T."/>
            <person name="Shu H.Y."/>
            <person name="Chen M.H."/>
            <person name="Fang Y.J."/>
            <person name="Wu T.L."/>
            <person name="Lin Y.C."/>
            <person name="Huang C.J."/>
        </authorList>
    </citation>
    <scope>NUCLEOTIDE SEQUENCE [LARGE SCALE GENOMIC DNA]</scope>
    <source>
        <strain evidence="1 2">TCT-1</strain>
    </source>
</reference>
<keyword evidence="2" id="KW-1185">Reference proteome</keyword>